<dbReference type="GO" id="GO:0005634">
    <property type="term" value="C:nucleus"/>
    <property type="evidence" value="ECO:0007669"/>
    <property type="project" value="UniProtKB-SubCell"/>
</dbReference>
<comment type="subcellular location">
    <subcellularLocation>
        <location evidence="1">Nucleus</location>
    </subcellularLocation>
</comment>
<keyword evidence="6" id="KW-1185">Reference proteome</keyword>
<accession>A0A428PNQ8</accession>
<evidence type="ECO:0000256" key="2">
    <source>
        <dbReference type="ARBA" id="ARBA00023242"/>
    </source>
</evidence>
<dbReference type="GO" id="GO:0008270">
    <property type="term" value="F:zinc ion binding"/>
    <property type="evidence" value="ECO:0007669"/>
    <property type="project" value="InterPro"/>
</dbReference>
<dbReference type="SMART" id="SM00066">
    <property type="entry name" value="GAL4"/>
    <property type="match status" value="1"/>
</dbReference>
<dbReference type="InterPro" id="IPR021858">
    <property type="entry name" value="Fun_TF"/>
</dbReference>
<dbReference type="PANTHER" id="PTHR37534:SF46">
    <property type="entry name" value="ZN(II)2CYS6 TRANSCRIPTION FACTOR (EUROFUNG)"/>
    <property type="match status" value="1"/>
</dbReference>
<dbReference type="STRING" id="1325734.A0A428PNQ8"/>
<evidence type="ECO:0000256" key="3">
    <source>
        <dbReference type="SAM" id="MobiDB-lite"/>
    </source>
</evidence>
<dbReference type="PROSITE" id="PS00463">
    <property type="entry name" value="ZN2_CY6_FUNGAL_1"/>
    <property type="match status" value="1"/>
</dbReference>
<gene>
    <name evidence="5" type="ORF">CEP54_009776</name>
</gene>
<dbReference type="SUPFAM" id="SSF57701">
    <property type="entry name" value="Zn2/Cys6 DNA-binding domain"/>
    <property type="match status" value="1"/>
</dbReference>
<name>A0A428PNQ8_9HYPO</name>
<dbReference type="PANTHER" id="PTHR37534">
    <property type="entry name" value="TRANSCRIPTIONAL ACTIVATOR PROTEIN UGA3"/>
    <property type="match status" value="1"/>
</dbReference>
<feature type="region of interest" description="Disordered" evidence="3">
    <location>
        <begin position="133"/>
        <end position="169"/>
    </location>
</feature>
<proteinExistence type="predicted"/>
<dbReference type="Pfam" id="PF11951">
    <property type="entry name" value="Fungal_trans_2"/>
    <property type="match status" value="1"/>
</dbReference>
<reference evidence="5 6" key="1">
    <citation type="submission" date="2017-06" db="EMBL/GenBank/DDBJ databases">
        <title>Comparative genomic analysis of Ambrosia Fusariam Clade fungi.</title>
        <authorList>
            <person name="Stajich J.E."/>
            <person name="Carrillo J."/>
            <person name="Kijimoto T."/>
            <person name="Eskalen A."/>
            <person name="O'Donnell K."/>
            <person name="Kasson M."/>
        </authorList>
    </citation>
    <scope>NUCLEOTIDE SEQUENCE [LARGE SCALE GENOMIC DNA]</scope>
    <source>
        <strain evidence="5 6">NRRL62584</strain>
    </source>
</reference>
<dbReference type="EMBL" id="NKCI01000109">
    <property type="protein sequence ID" value="RSL54603.1"/>
    <property type="molecule type" value="Genomic_DNA"/>
</dbReference>
<dbReference type="InterPro" id="IPR036864">
    <property type="entry name" value="Zn2-C6_fun-type_DNA-bd_sf"/>
</dbReference>
<comment type="caution">
    <text evidence="5">The sequence shown here is derived from an EMBL/GenBank/DDBJ whole genome shotgun (WGS) entry which is preliminary data.</text>
</comment>
<organism evidence="5 6">
    <name type="scientific">Fusarium duplospermum</name>
    <dbReference type="NCBI Taxonomy" id="1325734"/>
    <lineage>
        <taxon>Eukaryota</taxon>
        <taxon>Fungi</taxon>
        <taxon>Dikarya</taxon>
        <taxon>Ascomycota</taxon>
        <taxon>Pezizomycotina</taxon>
        <taxon>Sordariomycetes</taxon>
        <taxon>Hypocreomycetidae</taxon>
        <taxon>Hypocreales</taxon>
        <taxon>Nectriaceae</taxon>
        <taxon>Fusarium</taxon>
        <taxon>Fusarium solani species complex</taxon>
    </lineage>
</organism>
<protein>
    <recommendedName>
        <fullName evidence="4">Zn(2)-C6 fungal-type domain-containing protein</fullName>
    </recommendedName>
</protein>
<dbReference type="Gene3D" id="4.10.240.10">
    <property type="entry name" value="Zn(2)-C6 fungal-type DNA-binding domain"/>
    <property type="match status" value="1"/>
</dbReference>
<dbReference type="Pfam" id="PF00172">
    <property type="entry name" value="Zn_clus"/>
    <property type="match status" value="1"/>
</dbReference>
<evidence type="ECO:0000256" key="1">
    <source>
        <dbReference type="ARBA" id="ARBA00004123"/>
    </source>
</evidence>
<dbReference type="InterPro" id="IPR001138">
    <property type="entry name" value="Zn2Cys6_DnaBD"/>
</dbReference>
<dbReference type="GO" id="GO:0000981">
    <property type="term" value="F:DNA-binding transcription factor activity, RNA polymerase II-specific"/>
    <property type="evidence" value="ECO:0007669"/>
    <property type="project" value="InterPro"/>
</dbReference>
<feature type="compositionally biased region" description="Polar residues" evidence="3">
    <location>
        <begin position="145"/>
        <end position="164"/>
    </location>
</feature>
<evidence type="ECO:0000313" key="6">
    <source>
        <dbReference type="Proteomes" id="UP000288168"/>
    </source>
</evidence>
<evidence type="ECO:0000313" key="5">
    <source>
        <dbReference type="EMBL" id="RSL54603.1"/>
    </source>
</evidence>
<feature type="domain" description="Zn(2)-C6 fungal-type" evidence="4">
    <location>
        <begin position="17"/>
        <end position="45"/>
    </location>
</feature>
<evidence type="ECO:0000259" key="4">
    <source>
        <dbReference type="PROSITE" id="PS50048"/>
    </source>
</evidence>
<dbReference type="CDD" id="cd00067">
    <property type="entry name" value="GAL4"/>
    <property type="match status" value="1"/>
</dbReference>
<dbReference type="Proteomes" id="UP000288168">
    <property type="component" value="Unassembled WGS sequence"/>
</dbReference>
<sequence length="732" mass="81996">MHARPVKKPRGSYSYGGCGTCRKRHVKCDQVRPQCLTCKAIGVVCDGFDDSGLRWVTSSGEGSGRKVSMRMPRRPFYPERSQVSMSTELRSTLSNKTIDESLLTLEAKSRDTGTPNDEAVTIGPFGVFSVENSTTSPHLSDITRSDSPQVQPKQPDTPDNTAGSKHQPMPAIDFMLNTDNLLDWTDLFDLDSSPAWFPAESTIDMDALNTIPDPTATSIVNTDISWEGVHMSNLGINSPAPLKPKPPRVAFSELVTVEDAQMLLKHYSDCMITHIWSLPLGQKSSMDIHIDAAVATLARLTFIAIRPVSHASLSHLYAVLALSSMHLANGKENGDAECWQQLAERLNKEAQETLRYSLQHEISPKAAKYKDLLLSISSLASFAILFDRQKDAKSYLLGSERLVRTCGLAKKKISRKISYLHHTYTWCKIVGESTYVLRNLDNTDPLLNISTKDQASWEAAPGAFSQAPYADNRQYFYNARLDDFLGLEPFQQDMDVETIYSREGESPLDYIPSEGSPGKSDSTLRLLYGVSETWLSLVSQTTRLANFMDRASQTTEKPDTASLESLESHKKHLENLVWTFTHSTPSQVGGPSNTPETAPRAHLVRALNYALIIFFYRRIREVNPGILQQHVDNIIQALKEFDNACERDGTDGPGSPWPAFLAGCEAMSSSQREYLSGWLQNSFEKTGFTRFRTIISCMHEVWRRQEESLETGRQDWTWIHVSKEQNLYVMLC</sequence>
<dbReference type="OrthoDB" id="5089701at2759"/>
<dbReference type="PROSITE" id="PS50048">
    <property type="entry name" value="ZN2_CY6_FUNGAL_2"/>
    <property type="match status" value="1"/>
</dbReference>
<dbReference type="AlphaFoldDB" id="A0A428PNQ8"/>
<keyword evidence="2" id="KW-0539">Nucleus</keyword>